<name>Q56WQ5_ARATH</name>
<keyword evidence="1" id="KW-0472">Membrane</keyword>
<keyword evidence="1" id="KW-0812">Transmembrane</keyword>
<dbReference type="PANTHER" id="PTHR42938:SF11">
    <property type="entry name" value="ERYTHRONATE-4-PHOSPHATE DEHYDROGENASE FAMILY PROTEIN"/>
    <property type="match status" value="1"/>
</dbReference>
<proteinExistence type="evidence at transcript level"/>
<gene>
    <name evidence="2" type="ordered locus">At1g19400</name>
</gene>
<sequence>MYWRSECIDGEMSWFNAGVRVGVGIGLGVCVGLGIGVGLLVRTYQSTTRTFRRRLL</sequence>
<keyword evidence="1" id="KW-1133">Transmembrane helix</keyword>
<dbReference type="PANTHER" id="PTHR42938">
    <property type="entry name" value="FORMATE DEHYDROGENASE 1"/>
    <property type="match status" value="1"/>
</dbReference>
<dbReference type="AlphaFoldDB" id="Q56WQ5"/>
<organism evidence="2">
    <name type="scientific">Arabidopsis thaliana</name>
    <name type="common">Mouse-ear cress</name>
    <dbReference type="NCBI Taxonomy" id="3702"/>
    <lineage>
        <taxon>Eukaryota</taxon>
        <taxon>Viridiplantae</taxon>
        <taxon>Streptophyta</taxon>
        <taxon>Embryophyta</taxon>
        <taxon>Tracheophyta</taxon>
        <taxon>Spermatophyta</taxon>
        <taxon>Magnoliopsida</taxon>
        <taxon>eudicotyledons</taxon>
        <taxon>Gunneridae</taxon>
        <taxon>Pentapetalae</taxon>
        <taxon>rosids</taxon>
        <taxon>malvids</taxon>
        <taxon>Brassicales</taxon>
        <taxon>Brassicaceae</taxon>
        <taxon>Camelineae</taxon>
        <taxon>Arabidopsis</taxon>
    </lineage>
</organism>
<feature type="transmembrane region" description="Helical" evidence="1">
    <location>
        <begin position="21"/>
        <end position="44"/>
    </location>
</feature>
<accession>Q56WQ5</accession>
<evidence type="ECO:0000313" key="2">
    <source>
        <dbReference type="EMBL" id="BAD94526.1"/>
    </source>
</evidence>
<evidence type="ECO:0000256" key="1">
    <source>
        <dbReference type="SAM" id="Phobius"/>
    </source>
</evidence>
<reference evidence="2" key="1">
    <citation type="submission" date="2005-03" db="EMBL/GenBank/DDBJ databases">
        <title>Large-scale analysis of RIKEN Arabidopsis full-length (RAFL) cDNAs.</title>
        <authorList>
            <person name="Totoki Y."/>
            <person name="Seki M."/>
            <person name="Ishida J."/>
            <person name="Nakajima M."/>
            <person name="Enju A."/>
            <person name="Kamiya A."/>
            <person name="Narusaka M."/>
            <person name="Shin-i T."/>
            <person name="Nakagawa M."/>
            <person name="Sakamoto N."/>
            <person name="Oishi K."/>
            <person name="Kohara Y."/>
            <person name="Kobayashi M."/>
            <person name="Toyoda A."/>
            <person name="Sakaki Y."/>
            <person name="Sakurai T."/>
            <person name="Iida K."/>
            <person name="Akiyama K."/>
            <person name="Satou M."/>
            <person name="Toyoda T."/>
            <person name="Konagaya A."/>
            <person name="Carninci P."/>
            <person name="Kawai J."/>
            <person name="Hayashizaki Y."/>
            <person name="Shinozaki K."/>
        </authorList>
    </citation>
    <scope>NUCLEOTIDE SEQUENCE</scope>
</reference>
<dbReference type="EMBL" id="AK221980">
    <property type="protein sequence ID" value="BAD94526.1"/>
    <property type="molecule type" value="mRNA"/>
</dbReference>
<protein>
    <submittedName>
        <fullName evidence="2">Uncharacterized protein At1g19400</fullName>
    </submittedName>
</protein>